<evidence type="ECO:0000313" key="4">
    <source>
        <dbReference type="Proteomes" id="UP000284660"/>
    </source>
</evidence>
<proteinExistence type="predicted"/>
<evidence type="ECO:0000313" key="5">
    <source>
        <dbReference type="Proteomes" id="UP000441609"/>
    </source>
</evidence>
<gene>
    <name evidence="3" type="ORF">DW782_02010</name>
    <name evidence="1" type="ORF">GKD67_02910</name>
    <name evidence="2" type="ORF">GKD70_06115</name>
</gene>
<protein>
    <submittedName>
        <fullName evidence="3">Uncharacterized protein</fullName>
    </submittedName>
</protein>
<reference evidence="3 4" key="1">
    <citation type="submission" date="2018-08" db="EMBL/GenBank/DDBJ databases">
        <title>A genome reference for cultivated species of the human gut microbiota.</title>
        <authorList>
            <person name="Zou Y."/>
            <person name="Xue W."/>
            <person name="Luo G."/>
        </authorList>
    </citation>
    <scope>NUCLEOTIDE SEQUENCE [LARGE SCALE GENOMIC DNA]</scope>
    <source>
        <strain evidence="3 4">AM30-4</strain>
    </source>
</reference>
<sequence>MSTSGGWTPRCCMQNWDAHYFVDKELLRFGQTTIVGDAPMFASDIRINQSYMKLWAESWGLGFKHSTKPTQAHNIYRLPVKVVVNMPKKPTKSVYASTEVFMGDREWMPGDKPQPEIETYFQLQHNVAVSGTVSDEGISFKADHYLNYYATRDFIVIDGNINDGLSISGLGTIPFRSQGSVNDPIPKEGFGGKPDGSIQIHIDQSLDDVEKWERIRYE</sequence>
<organism evidence="3 4">
    <name type="scientific">Parabacteroides distasonis</name>
    <dbReference type="NCBI Taxonomy" id="823"/>
    <lineage>
        <taxon>Bacteria</taxon>
        <taxon>Pseudomonadati</taxon>
        <taxon>Bacteroidota</taxon>
        <taxon>Bacteroidia</taxon>
        <taxon>Bacteroidales</taxon>
        <taxon>Tannerellaceae</taxon>
        <taxon>Parabacteroides</taxon>
    </lineage>
</organism>
<dbReference type="Proteomes" id="UP000461276">
    <property type="component" value="Unassembled WGS sequence"/>
</dbReference>
<accession>A0A395YZK4</accession>
<dbReference type="Proteomes" id="UP000441609">
    <property type="component" value="Unassembled WGS sequence"/>
</dbReference>
<evidence type="ECO:0000313" key="1">
    <source>
        <dbReference type="EMBL" id="MRY92205.1"/>
    </source>
</evidence>
<comment type="caution">
    <text evidence="3">The sequence shown here is derived from an EMBL/GenBank/DDBJ whole genome shotgun (WGS) entry which is preliminary data.</text>
</comment>
<dbReference type="Proteomes" id="UP000284660">
    <property type="component" value="Unassembled WGS sequence"/>
</dbReference>
<evidence type="ECO:0000313" key="3">
    <source>
        <dbReference type="EMBL" id="RHD78088.1"/>
    </source>
</evidence>
<dbReference type="EMBL" id="WKMO01000004">
    <property type="protein sequence ID" value="MSB72871.1"/>
    <property type="molecule type" value="Genomic_DNA"/>
</dbReference>
<reference evidence="5 6" key="2">
    <citation type="journal article" date="2019" name="Nat. Med.">
        <title>A library of human gut bacterial isolates paired with longitudinal multiomics data enables mechanistic microbiome research.</title>
        <authorList>
            <person name="Poyet M."/>
            <person name="Groussin M."/>
            <person name="Gibbons S.M."/>
            <person name="Avila-Pacheco J."/>
            <person name="Jiang X."/>
            <person name="Kearney S.M."/>
            <person name="Perrotta A.R."/>
            <person name="Berdy B."/>
            <person name="Zhao S."/>
            <person name="Lieberman T.D."/>
            <person name="Swanson P.K."/>
            <person name="Smith M."/>
            <person name="Roesemann S."/>
            <person name="Alexander J.E."/>
            <person name="Rich S.A."/>
            <person name="Livny J."/>
            <person name="Vlamakis H."/>
            <person name="Clish C."/>
            <person name="Bullock K."/>
            <person name="Deik A."/>
            <person name="Scott J."/>
            <person name="Pierce K.A."/>
            <person name="Xavier R.J."/>
            <person name="Alm E.J."/>
        </authorList>
    </citation>
    <scope>NUCLEOTIDE SEQUENCE [LARGE SCALE GENOMIC DNA]</scope>
    <source>
        <strain evidence="2 5">BIOML-A20</strain>
        <strain evidence="1 6">BIOML-A9</strain>
    </source>
</reference>
<dbReference type="EMBL" id="QSJN01000001">
    <property type="protein sequence ID" value="RHD78088.1"/>
    <property type="molecule type" value="Genomic_DNA"/>
</dbReference>
<evidence type="ECO:0000313" key="2">
    <source>
        <dbReference type="EMBL" id="MSB72871.1"/>
    </source>
</evidence>
<name>A0A395YZK4_PARDI</name>
<dbReference type="EMBL" id="WKMY01000001">
    <property type="protein sequence ID" value="MRY92205.1"/>
    <property type="molecule type" value="Genomic_DNA"/>
</dbReference>
<evidence type="ECO:0000313" key="6">
    <source>
        <dbReference type="Proteomes" id="UP000461276"/>
    </source>
</evidence>
<dbReference type="AlphaFoldDB" id="A0A395YZK4"/>